<dbReference type="PANTHER" id="PTHR30520">
    <property type="entry name" value="FORMATE TRANSPORTER-RELATED"/>
    <property type="match status" value="1"/>
</dbReference>
<evidence type="ECO:0000256" key="2">
    <source>
        <dbReference type="ARBA" id="ARBA00022692"/>
    </source>
</evidence>
<dbReference type="InterPro" id="IPR000292">
    <property type="entry name" value="For/NO2_transpt"/>
</dbReference>
<feature type="transmembrane region" description="Helical" evidence="5">
    <location>
        <begin position="64"/>
        <end position="85"/>
    </location>
</feature>
<feature type="transmembrane region" description="Helical" evidence="5">
    <location>
        <begin position="189"/>
        <end position="217"/>
    </location>
</feature>
<evidence type="ECO:0000256" key="5">
    <source>
        <dbReference type="SAM" id="Phobius"/>
    </source>
</evidence>
<evidence type="ECO:0000313" key="8">
    <source>
        <dbReference type="EMBL" id="PAT10134.1"/>
    </source>
</evidence>
<evidence type="ECO:0000256" key="4">
    <source>
        <dbReference type="ARBA" id="ARBA00023136"/>
    </source>
</evidence>
<sequence length="275" mass="29371">MVLPMNFDSTLAESIGFKAYLFTHELPKFAVRSMLAGMFLTIITAFAAVAATSVEAQLPGFGKYVFAPIFATALYIIIVLGAELATGNMMYATYGTITGRVPGFKAFFAVVVCTLFNLLGVLITAYFITKTTAFDTVTAENFLYGATAGKLAKDPAHLFLEGIFANAVVNIGILMAVQAGKDFSAKLIAIVLVIPSFAAMGYEHSIASFVIFSLSGYGIGPEHFEGFTLANGLSNWLFVWLGNYVGGGLIMGGVYAWLNRGVSPLRSFPIGHKTV</sequence>
<keyword evidence="3 5" id="KW-1133">Transmembrane helix</keyword>
<dbReference type="Gene3D" id="1.20.1080.10">
    <property type="entry name" value="Glycerol uptake facilitator protein"/>
    <property type="match status" value="1"/>
</dbReference>
<feature type="transmembrane region" description="Helical" evidence="5">
    <location>
        <begin position="158"/>
        <end position="177"/>
    </location>
</feature>
<dbReference type="AlphaFoldDB" id="A0A269PC42"/>
<evidence type="ECO:0000313" key="10">
    <source>
        <dbReference type="Proteomes" id="UP000218041"/>
    </source>
</evidence>
<protein>
    <submittedName>
        <fullName evidence="7">Transporter</fullName>
    </submittedName>
</protein>
<organism evidence="6 9">
    <name type="scientific">Corynebacterium hadale</name>
    <dbReference type="NCBI Taxonomy" id="2026255"/>
    <lineage>
        <taxon>Bacteria</taxon>
        <taxon>Bacillati</taxon>
        <taxon>Actinomycetota</taxon>
        <taxon>Actinomycetes</taxon>
        <taxon>Mycobacteriales</taxon>
        <taxon>Corynebacteriaceae</taxon>
        <taxon>Corynebacterium</taxon>
    </lineage>
</organism>
<dbReference type="Proteomes" id="UP000218281">
    <property type="component" value="Unassembled WGS sequence"/>
</dbReference>
<dbReference type="InterPro" id="IPR023271">
    <property type="entry name" value="Aquaporin-like"/>
</dbReference>
<keyword evidence="4 5" id="KW-0472">Membrane</keyword>
<evidence type="ECO:0000313" key="9">
    <source>
        <dbReference type="Proteomes" id="UP000215771"/>
    </source>
</evidence>
<dbReference type="EMBL" id="NSGP01000009">
    <property type="protein sequence ID" value="PAT10134.1"/>
    <property type="molecule type" value="Genomic_DNA"/>
</dbReference>
<feature type="transmembrane region" description="Helical" evidence="5">
    <location>
        <begin position="29"/>
        <end position="52"/>
    </location>
</feature>
<name>A0A269PC42_9CORY</name>
<proteinExistence type="predicted"/>
<evidence type="ECO:0000313" key="6">
    <source>
        <dbReference type="EMBL" id="PAJ69269.1"/>
    </source>
</evidence>
<evidence type="ECO:0000256" key="3">
    <source>
        <dbReference type="ARBA" id="ARBA00022989"/>
    </source>
</evidence>
<dbReference type="PANTHER" id="PTHR30520:SF8">
    <property type="entry name" value="NITRITE TRANSPORTER NIRC"/>
    <property type="match status" value="1"/>
</dbReference>
<evidence type="ECO:0000256" key="1">
    <source>
        <dbReference type="ARBA" id="ARBA00004141"/>
    </source>
</evidence>
<reference evidence="6 9" key="2">
    <citation type="submission" date="2017-08" db="EMBL/GenBank/DDBJ databases">
        <authorList>
            <person name="de Groot N.N."/>
        </authorList>
    </citation>
    <scope>NUCLEOTIDE SEQUENCE [LARGE SCALE GENOMIC DNA]</scope>
    <source>
        <strain evidence="6 9">NBT06-6</strain>
    </source>
</reference>
<dbReference type="EMBL" id="NQMQ01000017">
    <property type="protein sequence ID" value="PAJ69269.1"/>
    <property type="molecule type" value="Genomic_DNA"/>
</dbReference>
<dbReference type="Proteomes" id="UP000218041">
    <property type="component" value="Unassembled WGS sequence"/>
</dbReference>
<reference evidence="10 11" key="1">
    <citation type="submission" date="2017-08" db="EMBL/GenBank/DDBJ databases">
        <title>Whole genome sequences of 6 clinical strains closest to Corynebacterium imitans.</title>
        <authorList>
            <person name="Bernier A.-M."/>
            <person name="Burdz T."/>
            <person name="Bernard K."/>
        </authorList>
    </citation>
    <scope>NUCLEOTIDE SEQUENCE [LARGE SCALE GENOMIC DNA]</scope>
    <source>
        <strain evidence="8 10">NML92-0415</strain>
        <strain evidence="7 11">NML93-0607</strain>
    </source>
</reference>
<dbReference type="Proteomes" id="UP000215771">
    <property type="component" value="Unassembled WGS sequence"/>
</dbReference>
<comment type="subcellular location">
    <subcellularLocation>
        <location evidence="1">Membrane</location>
        <topology evidence="1">Multi-pass membrane protein</topology>
    </subcellularLocation>
</comment>
<dbReference type="GO" id="GO:0015499">
    <property type="term" value="F:formate transmembrane transporter activity"/>
    <property type="evidence" value="ECO:0007669"/>
    <property type="project" value="TreeGrafter"/>
</dbReference>
<gene>
    <name evidence="6" type="ORF">CIG21_08150</name>
    <name evidence="8" type="ORF">CKJ80_07265</name>
    <name evidence="7" type="ORF">CKJ81_03890</name>
</gene>
<dbReference type="Pfam" id="PF01226">
    <property type="entry name" value="Form_Nir_trans"/>
    <property type="match status" value="1"/>
</dbReference>
<keyword evidence="2 5" id="KW-0812">Transmembrane</keyword>
<evidence type="ECO:0000313" key="11">
    <source>
        <dbReference type="Proteomes" id="UP000218281"/>
    </source>
</evidence>
<evidence type="ECO:0000313" key="7">
    <source>
        <dbReference type="EMBL" id="PAT06578.1"/>
    </source>
</evidence>
<feature type="transmembrane region" description="Helical" evidence="5">
    <location>
        <begin position="237"/>
        <end position="258"/>
    </location>
</feature>
<dbReference type="EMBL" id="NSGO01000003">
    <property type="protein sequence ID" value="PAT06578.1"/>
    <property type="molecule type" value="Genomic_DNA"/>
</dbReference>
<feature type="transmembrane region" description="Helical" evidence="5">
    <location>
        <begin position="106"/>
        <end position="128"/>
    </location>
</feature>
<keyword evidence="11" id="KW-1185">Reference proteome</keyword>
<dbReference type="GO" id="GO:0005886">
    <property type="term" value="C:plasma membrane"/>
    <property type="evidence" value="ECO:0007669"/>
    <property type="project" value="TreeGrafter"/>
</dbReference>
<comment type="caution">
    <text evidence="6">The sequence shown here is derived from an EMBL/GenBank/DDBJ whole genome shotgun (WGS) entry which is preliminary data.</text>
</comment>
<accession>A0A269PC42</accession>